<evidence type="ECO:0000313" key="1">
    <source>
        <dbReference type="EMBL" id="CCX32038.1"/>
    </source>
</evidence>
<accession>U4LJB2</accession>
<dbReference type="EMBL" id="HF935722">
    <property type="protein sequence ID" value="CCX32038.1"/>
    <property type="molecule type" value="Genomic_DNA"/>
</dbReference>
<gene>
    <name evidence="1" type="ORF">PCON_12242</name>
</gene>
<sequence length="39" mass="4486">MISETNRNGIWERRNGIFRRNGSASAKSFIKQAYLRISG</sequence>
<name>U4LJB2_PYROM</name>
<keyword evidence="2" id="KW-1185">Reference proteome</keyword>
<dbReference type="Proteomes" id="UP000018144">
    <property type="component" value="Unassembled WGS sequence"/>
</dbReference>
<proteinExistence type="predicted"/>
<protein>
    <submittedName>
        <fullName evidence="1">Uncharacterized protein</fullName>
    </submittedName>
</protein>
<organism evidence="1 2">
    <name type="scientific">Pyronema omphalodes (strain CBS 100304)</name>
    <name type="common">Pyronema confluens</name>
    <dbReference type="NCBI Taxonomy" id="1076935"/>
    <lineage>
        <taxon>Eukaryota</taxon>
        <taxon>Fungi</taxon>
        <taxon>Dikarya</taxon>
        <taxon>Ascomycota</taxon>
        <taxon>Pezizomycotina</taxon>
        <taxon>Pezizomycetes</taxon>
        <taxon>Pezizales</taxon>
        <taxon>Pyronemataceae</taxon>
        <taxon>Pyronema</taxon>
    </lineage>
</organism>
<dbReference type="AlphaFoldDB" id="U4LJB2"/>
<reference evidence="1 2" key="1">
    <citation type="journal article" date="2013" name="PLoS Genet.">
        <title>The genome and development-dependent transcriptomes of Pyronema confluens: a window into fungal evolution.</title>
        <authorList>
            <person name="Traeger S."/>
            <person name="Altegoer F."/>
            <person name="Freitag M."/>
            <person name="Gabaldon T."/>
            <person name="Kempken F."/>
            <person name="Kumar A."/>
            <person name="Marcet-Houben M."/>
            <person name="Poggeler S."/>
            <person name="Stajich J.E."/>
            <person name="Nowrousian M."/>
        </authorList>
    </citation>
    <scope>NUCLEOTIDE SEQUENCE [LARGE SCALE GENOMIC DNA]</scope>
    <source>
        <strain evidence="2">CBS 100304</strain>
        <tissue evidence="1">Vegetative mycelium</tissue>
    </source>
</reference>
<evidence type="ECO:0000313" key="2">
    <source>
        <dbReference type="Proteomes" id="UP000018144"/>
    </source>
</evidence>